<organism evidence="4 5">
    <name type="scientific">Cardiosporidium cionae</name>
    <dbReference type="NCBI Taxonomy" id="476202"/>
    <lineage>
        <taxon>Eukaryota</taxon>
        <taxon>Sar</taxon>
        <taxon>Alveolata</taxon>
        <taxon>Apicomplexa</taxon>
        <taxon>Aconoidasida</taxon>
        <taxon>Nephromycida</taxon>
        <taxon>Cardiosporidium</taxon>
    </lineage>
</organism>
<dbReference type="Pfam" id="PF23242">
    <property type="entry name" value="AAA_lid_TRIP13_C"/>
    <property type="match status" value="1"/>
</dbReference>
<keyword evidence="5" id="KW-1185">Reference proteome</keyword>
<dbReference type="EMBL" id="JADAQX010000148">
    <property type="protein sequence ID" value="KAF8821668.1"/>
    <property type="molecule type" value="Genomic_DNA"/>
</dbReference>
<protein>
    <recommendedName>
        <fullName evidence="3">Pachytene checkpoint protein 2 C-terminal domain-containing protein</fullName>
    </recommendedName>
</protein>
<name>A0ABQ7JCD9_9APIC</name>
<accession>A0ABQ7JCD9</accession>
<reference evidence="4 5" key="1">
    <citation type="journal article" date="2020" name="bioRxiv">
        <title>Metabolic contributions of an alphaproteobacterial endosymbiont in the apicomplexan Cardiosporidium cionae.</title>
        <authorList>
            <person name="Hunter E.S."/>
            <person name="Paight C.J."/>
            <person name="Lane C.E."/>
        </authorList>
    </citation>
    <scope>NUCLEOTIDE SEQUENCE [LARGE SCALE GENOMIC DNA]</scope>
    <source>
        <strain evidence="4">ESH_2018</strain>
    </source>
</reference>
<keyword evidence="2" id="KW-0067">ATP-binding</keyword>
<dbReference type="InterPro" id="IPR044539">
    <property type="entry name" value="Pch2-like"/>
</dbReference>
<dbReference type="Proteomes" id="UP000823046">
    <property type="component" value="Unassembled WGS sequence"/>
</dbReference>
<evidence type="ECO:0000256" key="2">
    <source>
        <dbReference type="ARBA" id="ARBA00022840"/>
    </source>
</evidence>
<gene>
    <name evidence="4" type="ORF">IE077_001751</name>
</gene>
<keyword evidence="1" id="KW-0547">Nucleotide-binding</keyword>
<dbReference type="InterPro" id="IPR058249">
    <property type="entry name" value="Pch2_C"/>
</dbReference>
<evidence type="ECO:0000313" key="5">
    <source>
        <dbReference type="Proteomes" id="UP000823046"/>
    </source>
</evidence>
<comment type="caution">
    <text evidence="4">The sequence shown here is derived from an EMBL/GenBank/DDBJ whole genome shotgun (WGS) entry which is preliminary data.</text>
</comment>
<evidence type="ECO:0000313" key="4">
    <source>
        <dbReference type="EMBL" id="KAF8821668.1"/>
    </source>
</evidence>
<proteinExistence type="predicted"/>
<feature type="domain" description="Pachytene checkpoint protein 2 C-terminal" evidence="3">
    <location>
        <begin position="21"/>
        <end position="125"/>
    </location>
</feature>
<evidence type="ECO:0000259" key="3">
    <source>
        <dbReference type="Pfam" id="PF23242"/>
    </source>
</evidence>
<dbReference type="PANTHER" id="PTHR45991:SF1">
    <property type="entry name" value="PACHYTENE CHECKPOINT PROTEIN 2 HOMOLOG"/>
    <property type="match status" value="1"/>
</dbReference>
<sequence length="175" mass="19454">AVDTAFVDRADLKQLVPAPSAACRYEILKGSIEELCNRGLITSKETLYPFEIIQRKLQSENLENNTMSSISDRTDSNQVLEQFRLSQQLHNVATQSKNFSGRALRKLPFQAFAFFGNATTILHSVYTKENSGNDNIGTALSNNTSGLPSLSIFIDALHRAVQKEQNAQKDMKTTV</sequence>
<evidence type="ECO:0000256" key="1">
    <source>
        <dbReference type="ARBA" id="ARBA00022741"/>
    </source>
</evidence>
<feature type="non-terminal residue" evidence="4">
    <location>
        <position position="1"/>
    </location>
</feature>
<dbReference type="PANTHER" id="PTHR45991">
    <property type="entry name" value="PACHYTENE CHECKPOINT PROTEIN 2"/>
    <property type="match status" value="1"/>
</dbReference>